<dbReference type="Pfam" id="PF01268">
    <property type="entry name" value="FTHFS"/>
    <property type="match status" value="1"/>
</dbReference>
<evidence type="ECO:0000313" key="7">
    <source>
        <dbReference type="EMBL" id="MCT2584203.1"/>
    </source>
</evidence>
<dbReference type="InterPro" id="IPR027417">
    <property type="entry name" value="P-loop_NTPase"/>
</dbReference>
<keyword evidence="5 6" id="KW-0067">ATP-binding</keyword>
<evidence type="ECO:0000256" key="2">
    <source>
        <dbReference type="ARBA" id="ARBA00022563"/>
    </source>
</evidence>
<evidence type="ECO:0000313" key="8">
    <source>
        <dbReference type="Proteomes" id="UP001156441"/>
    </source>
</evidence>
<dbReference type="HAMAP" id="MF_01543">
    <property type="entry name" value="FTHFS"/>
    <property type="match status" value="1"/>
</dbReference>
<dbReference type="CDD" id="cd00477">
    <property type="entry name" value="FTHFS"/>
    <property type="match status" value="1"/>
</dbReference>
<dbReference type="SUPFAM" id="SSF52540">
    <property type="entry name" value="P-loop containing nucleoside triphosphate hydrolases"/>
    <property type="match status" value="1"/>
</dbReference>
<comment type="similarity">
    <text evidence="6">Belongs to the formate--tetrahydrofolate ligase family.</text>
</comment>
<dbReference type="Gene3D" id="3.10.410.10">
    <property type="entry name" value="Formyltetrahydrofolate synthetase, domain 3"/>
    <property type="match status" value="1"/>
</dbReference>
<evidence type="ECO:0000256" key="1">
    <source>
        <dbReference type="ARBA" id="ARBA00004777"/>
    </source>
</evidence>
<dbReference type="EC" id="6.3.4.3" evidence="6"/>
<evidence type="ECO:0000256" key="5">
    <source>
        <dbReference type="ARBA" id="ARBA00022840"/>
    </source>
</evidence>
<dbReference type="InterPro" id="IPR000559">
    <property type="entry name" value="Formate_THF_ligase"/>
</dbReference>
<dbReference type="NCBIfam" id="NF010030">
    <property type="entry name" value="PRK13505.1"/>
    <property type="match status" value="1"/>
</dbReference>
<comment type="catalytic activity">
    <reaction evidence="6">
        <text>(6S)-5,6,7,8-tetrahydrofolate + formate + ATP = (6R)-10-formyltetrahydrofolate + ADP + phosphate</text>
        <dbReference type="Rhea" id="RHEA:20221"/>
        <dbReference type="ChEBI" id="CHEBI:15740"/>
        <dbReference type="ChEBI" id="CHEBI:30616"/>
        <dbReference type="ChEBI" id="CHEBI:43474"/>
        <dbReference type="ChEBI" id="CHEBI:57453"/>
        <dbReference type="ChEBI" id="CHEBI:195366"/>
        <dbReference type="ChEBI" id="CHEBI:456216"/>
        <dbReference type="EC" id="6.3.4.3"/>
    </reaction>
</comment>
<evidence type="ECO:0000256" key="6">
    <source>
        <dbReference type="HAMAP-Rule" id="MF_01543"/>
    </source>
</evidence>
<dbReference type="InterPro" id="IPR020628">
    <property type="entry name" value="Formate_THF_ligase_CS"/>
</dbReference>
<keyword evidence="8" id="KW-1185">Reference proteome</keyword>
<reference evidence="7 8" key="1">
    <citation type="submission" date="2021-02" db="EMBL/GenBank/DDBJ databases">
        <title>Actinophytocola xerophila sp. nov., isolated from soil of cotton cropping field.</title>
        <authorList>
            <person name="Huang R."/>
            <person name="Chen X."/>
            <person name="Ge X."/>
            <person name="Liu W."/>
        </authorList>
    </citation>
    <scope>NUCLEOTIDE SEQUENCE [LARGE SCALE GENOMIC DNA]</scope>
    <source>
        <strain evidence="7 8">S1-96</strain>
    </source>
</reference>
<evidence type="ECO:0000256" key="3">
    <source>
        <dbReference type="ARBA" id="ARBA00022598"/>
    </source>
</evidence>
<comment type="pathway">
    <text evidence="1 6">One-carbon metabolism; tetrahydrofolate interconversion.</text>
</comment>
<accession>A0ABT2J8K7</accession>
<name>A0ABT2J8K7_9PSEU</name>
<dbReference type="PROSITE" id="PS00721">
    <property type="entry name" value="FTHFS_1"/>
    <property type="match status" value="1"/>
</dbReference>
<dbReference type="Gene3D" id="3.40.50.300">
    <property type="entry name" value="P-loop containing nucleotide triphosphate hydrolases"/>
    <property type="match status" value="1"/>
</dbReference>
<dbReference type="GO" id="GO:0004329">
    <property type="term" value="F:formate-tetrahydrofolate ligase activity"/>
    <property type="evidence" value="ECO:0007669"/>
    <property type="project" value="UniProtKB-EC"/>
</dbReference>
<keyword evidence="4 6" id="KW-0547">Nucleotide-binding</keyword>
<keyword evidence="3 6" id="KW-0436">Ligase</keyword>
<dbReference type="Proteomes" id="UP001156441">
    <property type="component" value="Unassembled WGS sequence"/>
</dbReference>
<sequence>MAFPSDLEIARGAKLKPIEDIAADMGLPARLLEPYGRDVMKIGLGAVDELADAPKAKYVLVSAITPTPLGEGKTTTTVGLGQGFKHLGKRATVAVRQPSMGPTLGIKGGAAGGGYSQVVPMELLNLHLTGDMHAVTAAHNLLAAMVDNHLYQGNALGLDVESITWRRVLDMNDRALRNVVVGLGPKADGVTRQTGFDITAASEVMAALALTTGIEDLRARLGRIVVGYTRSGEPVTAEQLDTAGAMTVLLREAIKPNLMQTLENTPAIVHCGPFGNIATGNSSVVADLVGIRCGDYLITEAGFGADMGAERFFNIKCRVSGQAPDAAVLVATVRALKAHSGKFRIVAGKPLPEELLAENPDDVHAGAANLRKQIENIRMHGVSPVVAVNAFPTDHPSEHAAIREVAEAMGARVAVSTHFSDGGAGATELAEAVAEAAEEPSEFQLLYPSSAPLREKIETVATRVYGADGVTYSAAARKQLDTFERNGFGDLPVCMAKTHLSISSDPKLLGAPTGWTLPVREVRASVGAGFVYPICGDMRTMPGLGSSPAATRIDLDADGEIVGLS</sequence>
<keyword evidence="2 6" id="KW-0554">One-carbon metabolism</keyword>
<evidence type="ECO:0000256" key="4">
    <source>
        <dbReference type="ARBA" id="ARBA00022741"/>
    </source>
</evidence>
<dbReference type="EMBL" id="JAFFZE010000012">
    <property type="protein sequence ID" value="MCT2584203.1"/>
    <property type="molecule type" value="Genomic_DNA"/>
</dbReference>
<comment type="caution">
    <text evidence="7">The sequence shown here is derived from an EMBL/GenBank/DDBJ whole genome shotgun (WGS) entry which is preliminary data.</text>
</comment>
<proteinExistence type="inferred from homology"/>
<organism evidence="7 8">
    <name type="scientific">Actinophytocola gossypii</name>
    <dbReference type="NCBI Taxonomy" id="2812003"/>
    <lineage>
        <taxon>Bacteria</taxon>
        <taxon>Bacillati</taxon>
        <taxon>Actinomycetota</taxon>
        <taxon>Actinomycetes</taxon>
        <taxon>Pseudonocardiales</taxon>
        <taxon>Pseudonocardiaceae</taxon>
    </lineage>
</organism>
<gene>
    <name evidence="6" type="primary">fhs</name>
    <name evidence="7" type="ORF">JT362_13850</name>
</gene>
<feature type="binding site" evidence="6">
    <location>
        <begin position="67"/>
        <end position="74"/>
    </location>
    <ligand>
        <name>ATP</name>
        <dbReference type="ChEBI" id="CHEBI:30616"/>
    </ligand>
</feature>
<dbReference type="RefSeq" id="WP_260191611.1">
    <property type="nucleotide sequence ID" value="NZ_JAFFZE010000012.1"/>
</dbReference>
<protein>
    <recommendedName>
        <fullName evidence="6">Formate--tetrahydrofolate ligase</fullName>
        <ecNumber evidence="6">6.3.4.3</ecNumber>
    </recommendedName>
    <alternativeName>
        <fullName evidence="6">Formyltetrahydrofolate synthetase</fullName>
        <shortName evidence="6">FHS</shortName>
        <shortName evidence="6">FTHFS</shortName>
    </alternativeName>
</protein>
<dbReference type="Gene3D" id="3.30.1510.10">
    <property type="entry name" value="Domain 2, N(10)-formyltetrahydrofolate synthetase"/>
    <property type="match status" value="1"/>
</dbReference>
<dbReference type="PROSITE" id="PS00722">
    <property type="entry name" value="FTHFS_2"/>
    <property type="match status" value="1"/>
</dbReference>